<sequence>MKKKLATCLVAALFMTLISWSNADAVSSHLFKDTTGQWWEQSVAECSA</sequence>
<feature type="chain" id="PRO_5039333941" evidence="1">
    <location>
        <begin position="24"/>
        <end position="48"/>
    </location>
</feature>
<proteinExistence type="predicted"/>
<accession>A0A1M6XGE4</accession>
<keyword evidence="3" id="KW-1185">Reference proteome</keyword>
<dbReference type="AlphaFoldDB" id="A0A1M6XGE4"/>
<evidence type="ECO:0000256" key="1">
    <source>
        <dbReference type="SAM" id="SignalP"/>
    </source>
</evidence>
<evidence type="ECO:0000313" key="3">
    <source>
        <dbReference type="Proteomes" id="UP000183997"/>
    </source>
</evidence>
<reference evidence="3" key="1">
    <citation type="submission" date="2016-11" db="EMBL/GenBank/DDBJ databases">
        <authorList>
            <person name="Varghese N."/>
            <person name="Submissions S."/>
        </authorList>
    </citation>
    <scope>NUCLEOTIDE SEQUENCE [LARGE SCALE GENOMIC DNA]</scope>
    <source>
        <strain evidence="3">DSM 10349</strain>
    </source>
</reference>
<feature type="non-terminal residue" evidence="2">
    <location>
        <position position="48"/>
    </location>
</feature>
<gene>
    <name evidence="2" type="ORF">SAMN02745123_04021</name>
</gene>
<name>A0A1M6XGE4_9FIRM</name>
<dbReference type="EMBL" id="FRAR01000047">
    <property type="protein sequence ID" value="SHL05022.1"/>
    <property type="molecule type" value="Genomic_DNA"/>
</dbReference>
<feature type="signal peptide" evidence="1">
    <location>
        <begin position="1"/>
        <end position="23"/>
    </location>
</feature>
<evidence type="ECO:0000313" key="2">
    <source>
        <dbReference type="EMBL" id="SHL05022.1"/>
    </source>
</evidence>
<dbReference type="Proteomes" id="UP000183997">
    <property type="component" value="Unassembled WGS sequence"/>
</dbReference>
<keyword evidence="1" id="KW-0732">Signal</keyword>
<protein>
    <submittedName>
        <fullName evidence="2">Uncharacterized protein</fullName>
    </submittedName>
</protein>
<organism evidence="2 3">
    <name type="scientific">Desulforamulus aeronauticus DSM 10349</name>
    <dbReference type="NCBI Taxonomy" id="1121421"/>
    <lineage>
        <taxon>Bacteria</taxon>
        <taxon>Bacillati</taxon>
        <taxon>Bacillota</taxon>
        <taxon>Clostridia</taxon>
        <taxon>Eubacteriales</taxon>
        <taxon>Peptococcaceae</taxon>
        <taxon>Desulforamulus</taxon>
    </lineage>
</organism>